<protein>
    <submittedName>
        <fullName evidence="1">Uncharacterized protein</fullName>
    </submittedName>
</protein>
<keyword evidence="2" id="KW-1185">Reference proteome</keyword>
<comment type="caution">
    <text evidence="1">The sequence shown here is derived from an EMBL/GenBank/DDBJ whole genome shotgun (WGS) entry which is preliminary data.</text>
</comment>
<reference evidence="2" key="1">
    <citation type="journal article" date="2024" name="Proc. Natl. Acad. Sci. U.S.A.">
        <title>Extraordinary preservation of gene collinearity over three hundred million years revealed in homosporous lycophytes.</title>
        <authorList>
            <person name="Li C."/>
            <person name="Wickell D."/>
            <person name="Kuo L.Y."/>
            <person name="Chen X."/>
            <person name="Nie B."/>
            <person name="Liao X."/>
            <person name="Peng D."/>
            <person name="Ji J."/>
            <person name="Jenkins J."/>
            <person name="Williams M."/>
            <person name="Shu S."/>
            <person name="Plott C."/>
            <person name="Barry K."/>
            <person name="Rajasekar S."/>
            <person name="Grimwood J."/>
            <person name="Han X."/>
            <person name="Sun S."/>
            <person name="Hou Z."/>
            <person name="He W."/>
            <person name="Dai G."/>
            <person name="Sun C."/>
            <person name="Schmutz J."/>
            <person name="Leebens-Mack J.H."/>
            <person name="Li F.W."/>
            <person name="Wang L."/>
        </authorList>
    </citation>
    <scope>NUCLEOTIDE SEQUENCE [LARGE SCALE GENOMIC DNA]</scope>
    <source>
        <strain evidence="2">cv. PW_Plant_1</strain>
    </source>
</reference>
<accession>A0ACC2CKF9</accession>
<dbReference type="EMBL" id="CM055101">
    <property type="protein sequence ID" value="KAJ7542425.1"/>
    <property type="molecule type" value="Genomic_DNA"/>
</dbReference>
<dbReference type="Proteomes" id="UP001162992">
    <property type="component" value="Chromosome 10"/>
</dbReference>
<proteinExistence type="predicted"/>
<name>A0ACC2CKF9_DIPCM</name>
<sequence length="91" mass="9517">MTSRQGLGVTGGTPYGFDVGASERGMVLKGLDLGVTGMRVGGQRLLLVPPELAYGNKGIQEIPPNATLEFNIELLSIKGNPFGSMVKLVEG</sequence>
<organism evidence="1 2">
    <name type="scientific">Diphasiastrum complanatum</name>
    <name type="common">Issler's clubmoss</name>
    <name type="synonym">Lycopodium complanatum</name>
    <dbReference type="NCBI Taxonomy" id="34168"/>
    <lineage>
        <taxon>Eukaryota</taxon>
        <taxon>Viridiplantae</taxon>
        <taxon>Streptophyta</taxon>
        <taxon>Embryophyta</taxon>
        <taxon>Tracheophyta</taxon>
        <taxon>Lycopodiopsida</taxon>
        <taxon>Lycopodiales</taxon>
        <taxon>Lycopodiaceae</taxon>
        <taxon>Lycopodioideae</taxon>
        <taxon>Diphasiastrum</taxon>
    </lineage>
</organism>
<gene>
    <name evidence="1" type="ORF">O6H91_10G106300</name>
</gene>
<evidence type="ECO:0000313" key="1">
    <source>
        <dbReference type="EMBL" id="KAJ7542425.1"/>
    </source>
</evidence>
<evidence type="ECO:0000313" key="2">
    <source>
        <dbReference type="Proteomes" id="UP001162992"/>
    </source>
</evidence>